<accession>A0A9D4R347</accession>
<proteinExistence type="predicted"/>
<reference evidence="2" key="1">
    <citation type="journal article" date="2019" name="bioRxiv">
        <title>The Genome of the Zebra Mussel, Dreissena polymorpha: A Resource for Invasive Species Research.</title>
        <authorList>
            <person name="McCartney M.A."/>
            <person name="Auch B."/>
            <person name="Kono T."/>
            <person name="Mallez S."/>
            <person name="Zhang Y."/>
            <person name="Obille A."/>
            <person name="Becker A."/>
            <person name="Abrahante J.E."/>
            <person name="Garbe J."/>
            <person name="Badalamenti J.P."/>
            <person name="Herman A."/>
            <person name="Mangelson H."/>
            <person name="Liachko I."/>
            <person name="Sullivan S."/>
            <person name="Sone E.D."/>
            <person name="Koren S."/>
            <person name="Silverstein K.A.T."/>
            <person name="Beckman K.B."/>
            <person name="Gohl D.M."/>
        </authorList>
    </citation>
    <scope>NUCLEOTIDE SEQUENCE</scope>
    <source>
        <strain evidence="2">Duluth1</strain>
        <tissue evidence="2">Whole animal</tissue>
    </source>
</reference>
<dbReference type="EMBL" id="JAIWYP010000003">
    <property type="protein sequence ID" value="KAH3853291.1"/>
    <property type="molecule type" value="Genomic_DNA"/>
</dbReference>
<evidence type="ECO:0000313" key="2">
    <source>
        <dbReference type="EMBL" id="KAH3853291.1"/>
    </source>
</evidence>
<gene>
    <name evidence="2" type="ORF">DPMN_095813</name>
</gene>
<feature type="compositionally biased region" description="Basic and acidic residues" evidence="1">
    <location>
        <begin position="398"/>
        <end position="421"/>
    </location>
</feature>
<evidence type="ECO:0000256" key="1">
    <source>
        <dbReference type="SAM" id="MobiDB-lite"/>
    </source>
</evidence>
<comment type="caution">
    <text evidence="2">The sequence shown here is derived from an EMBL/GenBank/DDBJ whole genome shotgun (WGS) entry which is preliminary data.</text>
</comment>
<feature type="compositionally biased region" description="Basic and acidic residues" evidence="1">
    <location>
        <begin position="1"/>
        <end position="10"/>
    </location>
</feature>
<protein>
    <submittedName>
        <fullName evidence="2">Uncharacterized protein</fullName>
    </submittedName>
</protein>
<dbReference type="AlphaFoldDB" id="A0A9D4R347"/>
<feature type="compositionally biased region" description="Polar residues" evidence="1">
    <location>
        <begin position="153"/>
        <end position="162"/>
    </location>
</feature>
<reference evidence="2" key="2">
    <citation type="submission" date="2020-11" db="EMBL/GenBank/DDBJ databases">
        <authorList>
            <person name="McCartney M.A."/>
            <person name="Auch B."/>
            <person name="Kono T."/>
            <person name="Mallez S."/>
            <person name="Becker A."/>
            <person name="Gohl D.M."/>
            <person name="Silverstein K.A.T."/>
            <person name="Koren S."/>
            <person name="Bechman K.B."/>
            <person name="Herman A."/>
            <person name="Abrahante J.E."/>
            <person name="Garbe J."/>
        </authorList>
    </citation>
    <scope>NUCLEOTIDE SEQUENCE</scope>
    <source>
        <strain evidence="2">Duluth1</strain>
        <tissue evidence="2">Whole animal</tissue>
    </source>
</reference>
<feature type="region of interest" description="Disordered" evidence="1">
    <location>
        <begin position="363"/>
        <end position="421"/>
    </location>
</feature>
<keyword evidence="3" id="KW-1185">Reference proteome</keyword>
<feature type="region of interest" description="Disordered" evidence="1">
    <location>
        <begin position="1"/>
        <end position="80"/>
    </location>
</feature>
<evidence type="ECO:0000313" key="3">
    <source>
        <dbReference type="Proteomes" id="UP000828390"/>
    </source>
</evidence>
<organism evidence="2 3">
    <name type="scientific">Dreissena polymorpha</name>
    <name type="common">Zebra mussel</name>
    <name type="synonym">Mytilus polymorpha</name>
    <dbReference type="NCBI Taxonomy" id="45954"/>
    <lineage>
        <taxon>Eukaryota</taxon>
        <taxon>Metazoa</taxon>
        <taxon>Spiralia</taxon>
        <taxon>Lophotrochozoa</taxon>
        <taxon>Mollusca</taxon>
        <taxon>Bivalvia</taxon>
        <taxon>Autobranchia</taxon>
        <taxon>Heteroconchia</taxon>
        <taxon>Euheterodonta</taxon>
        <taxon>Imparidentia</taxon>
        <taxon>Neoheterodontei</taxon>
        <taxon>Myida</taxon>
        <taxon>Dreissenoidea</taxon>
        <taxon>Dreissenidae</taxon>
        <taxon>Dreissena</taxon>
    </lineage>
</organism>
<dbReference type="Proteomes" id="UP000828390">
    <property type="component" value="Unassembled WGS sequence"/>
</dbReference>
<name>A0A9D4R347_DREPO</name>
<feature type="region of interest" description="Disordered" evidence="1">
    <location>
        <begin position="112"/>
        <end position="185"/>
    </location>
</feature>
<sequence>MLNKRRDNAKNPKPTKKNMSVTCSKDLRNNSVRQQSGQKQGIQNAEAEVFSREAPSEQQNPMKNRQRQKSARVKRMLSEDDSSSCIFAMLPKDSIEYVRHESACAKCSPYAKNGKLPAGERTKRSESTSTRVAKPKTSVEESLKCTPTPPKQRNPQQTITRTNRARRIVKKPDNSEEKSFKGYCSPQDGDALSPVDSNSTILTIKNICTEGSSVSAGSSTASATLLAASSSFINATPLSERYEEDLLSKEQLNTPSPLYSVVPGEQDEHCTCCKCKSSIERRSYGVQTELEVDDCATQCDDVEIEPKPLEMKSVCGASATESQGNAGVTVDGIANTTSSSKLVQTELEVDDCATQCDDVDIDPKPFEMKSGNGASTTESQGKAGVTVDGTANTTSSTKDVEEQFEEKHSEKYIGQGEEKREEKCNEKSDEALECVHIVDINSSKITVPTDTVDFYATEVTTTIFHHVKFVVTPSSW</sequence>
<feature type="compositionally biased region" description="Basic and acidic residues" evidence="1">
    <location>
        <begin position="170"/>
        <end position="180"/>
    </location>
</feature>
<feature type="compositionally biased region" description="Polar residues" evidence="1">
    <location>
        <begin position="17"/>
        <end position="43"/>
    </location>
</feature>
<feature type="compositionally biased region" description="Basic residues" evidence="1">
    <location>
        <begin position="64"/>
        <end position="75"/>
    </location>
</feature>